<organism evidence="1">
    <name type="scientific">Ixodes ricinus</name>
    <name type="common">Common tick</name>
    <name type="synonym">Acarus ricinus</name>
    <dbReference type="NCBI Taxonomy" id="34613"/>
    <lineage>
        <taxon>Eukaryota</taxon>
        <taxon>Metazoa</taxon>
        <taxon>Ecdysozoa</taxon>
        <taxon>Arthropoda</taxon>
        <taxon>Chelicerata</taxon>
        <taxon>Arachnida</taxon>
        <taxon>Acari</taxon>
        <taxon>Parasitiformes</taxon>
        <taxon>Ixodida</taxon>
        <taxon>Ixodoidea</taxon>
        <taxon>Ixodidae</taxon>
        <taxon>Ixodinae</taxon>
        <taxon>Ixodes</taxon>
    </lineage>
</organism>
<reference evidence="1" key="1">
    <citation type="submission" date="2012-12" db="EMBL/GenBank/DDBJ databases">
        <title>Identification and characterization of a phenylalanine ammonia-lyase gene family in Isatis indigotica Fort.</title>
        <authorList>
            <person name="Liu Q."/>
            <person name="Chen J."/>
            <person name="Zhou X."/>
            <person name="Di P."/>
            <person name="Xiao Y."/>
            <person name="Xuan H."/>
            <person name="Zhang L."/>
            <person name="Chen W."/>
        </authorList>
    </citation>
    <scope>NUCLEOTIDE SEQUENCE</scope>
    <source>
        <tissue evidence="1">Salivary gland</tissue>
    </source>
</reference>
<evidence type="ECO:0000313" key="1">
    <source>
        <dbReference type="EMBL" id="JAA65300.1"/>
    </source>
</evidence>
<accession>A0A0K8R2P1</accession>
<proteinExistence type="evidence at transcript level"/>
<protein>
    <submittedName>
        <fullName evidence="1">Uncharacterized protein</fullName>
    </submittedName>
</protein>
<name>A0A0K8R2P1_IXORI</name>
<sequence length="100" mass="11214">MHCSDASATLPSATRLQRIGVGSRSTRGRPYTCSYGSPDGTRILDPRNYTVPTCYIVCRTLWWSSHLCDFEHWIKQATRTAILPPEVGLLCLSPFARVIE</sequence>
<dbReference type="EMBL" id="GADI01008508">
    <property type="protein sequence ID" value="JAA65300.1"/>
    <property type="molecule type" value="mRNA"/>
</dbReference>
<dbReference type="AlphaFoldDB" id="A0A0K8R2P1"/>